<dbReference type="Proteomes" id="UP001153618">
    <property type="component" value="Unassembled WGS sequence"/>
</dbReference>
<dbReference type="OrthoDB" id="5591786at2759"/>
<name>A0A9W4HMD5_PENOL</name>
<dbReference type="InterPro" id="IPR014839">
    <property type="entry name" value="Crt10"/>
</dbReference>
<feature type="compositionally biased region" description="Basic and acidic residues" evidence="1">
    <location>
        <begin position="678"/>
        <end position="689"/>
    </location>
</feature>
<feature type="region of interest" description="Disordered" evidence="1">
    <location>
        <begin position="642"/>
        <end position="728"/>
    </location>
</feature>
<dbReference type="AlphaFoldDB" id="A0A9W4HMD5"/>
<keyword evidence="3" id="KW-1185">Reference proteome</keyword>
<evidence type="ECO:0000256" key="1">
    <source>
        <dbReference type="SAM" id="MobiDB-lite"/>
    </source>
</evidence>
<feature type="compositionally biased region" description="Polar residues" evidence="1">
    <location>
        <begin position="690"/>
        <end position="703"/>
    </location>
</feature>
<sequence length="776" mass="87855">MATPLTEEAGPTDYPEDYGKRLKNYRPKIQALNVETEQQRAALSQRRNLLFTAQGYDIYVWIPRGSNQLLGSQPEMIIRPVMNKPHASGYIAPARPHTINHIIVDDLGTDEVLLLATDSGNVTGYHVEAIYSAIGRCVKLNNKQPFDGVEVKPFFVEYVGKSAWGLATHKFARLIAVSANTGYITVFAFAMVDDELFGDGSSSDTSEIFGIEQSSQLGQTWLVIEDDEELAEVKRKMPNHRTRNLRLHYAGHYENIPCVSFANFDLDPNGTWMISTDILNRVLVWRVWDAMGPVKESTYGHPRNNRPERGWFVLPIDPRRVQKHRLKVDACGCIPMDDPFENQIIFDTSDSIHSITEWPTKHSPSYHQPLPTRHYLPDDVFSPDCITRQRSATRFPSPGPDLSPVEPPFDGSHTEAIDDLARNSDTDHESVCDVDAENRMPENPPLRMESGIVDLVEDANEHFDPFKTTPNTINDFETHLELQQRYLLHPQNPQFYPVIHFSEHDISLASYPCDARLQILAQSPLTNTAPRNLRIHQSCDRMNMIKYIPELGLIIAASQEGRVAIISLTWQAEIGHSFRIDWIVPFDSQVTDPDYPKVPLMGMAVSPMPGFEQPPDIPCIPRDVDPKEWLKFDYRLLNPEKDASSDISSESASPHRFNPNTDSPNNDESLDTSGSNSDSRRFKSDRDSPESPSAGQNDQGSAMSPSLPPSNPDSNGSEDDGDPSLLTIPELHSRGSAIYRPRENWHGWHPSRHYRLLLLFCNHTVMSYEFWHTWMN</sequence>
<protein>
    <submittedName>
        <fullName evidence="2">Uncharacterized protein</fullName>
    </submittedName>
</protein>
<reference evidence="2" key="1">
    <citation type="submission" date="2021-07" db="EMBL/GenBank/DDBJ databases">
        <authorList>
            <person name="Branca A.L. A."/>
        </authorList>
    </citation>
    <scope>NUCLEOTIDE SEQUENCE</scope>
</reference>
<gene>
    <name evidence="2" type="ORF">POLS_LOCUS4320</name>
</gene>
<dbReference type="Pfam" id="PF08728">
    <property type="entry name" value="CRT10"/>
    <property type="match status" value="2"/>
</dbReference>
<comment type="caution">
    <text evidence="2">The sequence shown here is derived from an EMBL/GenBank/DDBJ whole genome shotgun (WGS) entry which is preliminary data.</text>
</comment>
<organism evidence="2 3">
    <name type="scientific">Penicillium olsonii</name>
    <dbReference type="NCBI Taxonomy" id="99116"/>
    <lineage>
        <taxon>Eukaryota</taxon>
        <taxon>Fungi</taxon>
        <taxon>Dikarya</taxon>
        <taxon>Ascomycota</taxon>
        <taxon>Pezizomycotina</taxon>
        <taxon>Eurotiomycetes</taxon>
        <taxon>Eurotiomycetidae</taxon>
        <taxon>Eurotiales</taxon>
        <taxon>Aspergillaceae</taxon>
        <taxon>Penicillium</taxon>
    </lineage>
</organism>
<evidence type="ECO:0000313" key="2">
    <source>
        <dbReference type="EMBL" id="CAG8088577.1"/>
    </source>
</evidence>
<proteinExistence type="predicted"/>
<evidence type="ECO:0000313" key="3">
    <source>
        <dbReference type="Proteomes" id="UP001153618"/>
    </source>
</evidence>
<accession>A0A9W4HMD5</accession>
<feature type="compositionally biased region" description="Polar residues" evidence="1">
    <location>
        <begin position="658"/>
        <end position="674"/>
    </location>
</feature>
<dbReference type="EMBL" id="CAJVOS010000021">
    <property type="protein sequence ID" value="CAG8088577.1"/>
    <property type="molecule type" value="Genomic_DNA"/>
</dbReference>